<feature type="binding site" evidence="7">
    <location>
        <position position="103"/>
    </location>
    <ligand>
        <name>Fe cation</name>
        <dbReference type="ChEBI" id="CHEBI:24875"/>
        <label>1</label>
        <note>catalytic</note>
    </ligand>
</feature>
<feature type="binding site" evidence="7">
    <location>
        <position position="117"/>
    </location>
    <ligand>
        <name>substrate</name>
    </ligand>
</feature>
<keyword evidence="9" id="KW-1185">Reference proteome</keyword>
<dbReference type="GO" id="GO:0019805">
    <property type="term" value="P:quinolinate biosynthetic process"/>
    <property type="evidence" value="ECO:0007669"/>
    <property type="project" value="UniProtKB-UniRule"/>
</dbReference>
<sequence>MALKSENTNLSTRCFNLMKTIEDNKDLLQPPVNNKVMWEDSEFIAMILGGPNKRRDFHVDPSDEFFYQVKGSCHVECINDKGEREVVTVGEGEVFMLPANVPHSPHRPANTYGIVLERKRKEGELEDFVWFCDDCDHEMHRVTVQLSNIETQVKGAIEQFNSNEKLRTCDNCGHKMPPEAREWT</sequence>
<dbReference type="NCBIfam" id="NF009763">
    <property type="entry name" value="PRK13264.1"/>
    <property type="match status" value="1"/>
</dbReference>
<dbReference type="PANTHER" id="PTHR15497">
    <property type="entry name" value="3-HYDROXYANTHRANILATE 3,4-DIOXYGENASE"/>
    <property type="match status" value="1"/>
</dbReference>
<keyword evidence="4 7" id="KW-0223">Dioxygenase</keyword>
<dbReference type="RefSeq" id="WP_091662342.1">
    <property type="nucleotide sequence ID" value="NZ_FONT01000005.1"/>
</dbReference>
<evidence type="ECO:0000256" key="5">
    <source>
        <dbReference type="ARBA" id="ARBA00023002"/>
    </source>
</evidence>
<comment type="catalytic activity">
    <reaction evidence="7">
        <text>3-hydroxyanthranilate + O2 = (2Z,4Z)-2-amino-3-carboxymuconate 6-semialdehyde</text>
        <dbReference type="Rhea" id="RHEA:17953"/>
        <dbReference type="ChEBI" id="CHEBI:15379"/>
        <dbReference type="ChEBI" id="CHEBI:36559"/>
        <dbReference type="ChEBI" id="CHEBI:77612"/>
        <dbReference type="EC" id="1.13.11.6"/>
    </reaction>
</comment>
<dbReference type="EC" id="1.13.11.6" evidence="7"/>
<dbReference type="Proteomes" id="UP000199516">
    <property type="component" value="Unassembled WGS sequence"/>
</dbReference>
<dbReference type="GO" id="GO:0043420">
    <property type="term" value="P:anthranilate metabolic process"/>
    <property type="evidence" value="ECO:0007669"/>
    <property type="project" value="UniProtKB-UniRule"/>
</dbReference>
<evidence type="ECO:0000256" key="2">
    <source>
        <dbReference type="ARBA" id="ARBA00022642"/>
    </source>
</evidence>
<dbReference type="OrthoDB" id="5002379at2"/>
<dbReference type="UniPathway" id="UPA00253">
    <property type="reaction ID" value="UER00330"/>
</dbReference>
<evidence type="ECO:0000256" key="7">
    <source>
        <dbReference type="HAMAP-Rule" id="MF_00825"/>
    </source>
</evidence>
<keyword evidence="3 7" id="KW-0479">Metal-binding</keyword>
<dbReference type="InterPro" id="IPR011051">
    <property type="entry name" value="RmlC_Cupin_sf"/>
</dbReference>
<dbReference type="GO" id="GO:0000334">
    <property type="term" value="F:3-hydroxyanthranilate 3,4-dioxygenase activity"/>
    <property type="evidence" value="ECO:0007669"/>
    <property type="project" value="UniProtKB-UniRule"/>
</dbReference>
<keyword evidence="5 7" id="KW-0560">Oxidoreductase</keyword>
<dbReference type="CDD" id="cd06123">
    <property type="entry name" value="cupin_HAO"/>
    <property type="match status" value="1"/>
</dbReference>
<keyword evidence="6 7" id="KW-0408">Iron</keyword>
<dbReference type="NCBIfam" id="TIGR03037">
    <property type="entry name" value="anthran_nbaC"/>
    <property type="match status" value="1"/>
</dbReference>
<feature type="binding site" evidence="7">
    <location>
        <position position="64"/>
    </location>
    <ligand>
        <name>Fe cation</name>
        <dbReference type="ChEBI" id="CHEBI:24875"/>
        <label>1</label>
        <note>catalytic</note>
    </ligand>
</feature>
<comment type="cofactor">
    <cofactor evidence="7">
        <name>Fe(2+)</name>
        <dbReference type="ChEBI" id="CHEBI:29033"/>
    </cofactor>
    <text evidence="7">Binds 2 Fe(2+) ions per subunit.</text>
</comment>
<feature type="binding site" evidence="7">
    <location>
        <position position="107"/>
    </location>
    <ligand>
        <name>substrate</name>
    </ligand>
</feature>
<evidence type="ECO:0000256" key="6">
    <source>
        <dbReference type="ARBA" id="ARBA00023004"/>
    </source>
</evidence>
<accession>A0A1I2E9S1</accession>
<feature type="binding site" evidence="7">
    <location>
        <position position="58"/>
    </location>
    <ligand>
        <name>Fe cation</name>
        <dbReference type="ChEBI" id="CHEBI:24875"/>
        <label>1</label>
        <note>catalytic</note>
    </ligand>
</feature>
<feature type="binding site" evidence="7">
    <location>
        <position position="172"/>
    </location>
    <ligand>
        <name>Fe cation</name>
        <dbReference type="ChEBI" id="CHEBI:24875"/>
        <label>2</label>
    </ligand>
</feature>
<evidence type="ECO:0000256" key="4">
    <source>
        <dbReference type="ARBA" id="ARBA00022964"/>
    </source>
</evidence>
<dbReference type="GO" id="GO:0009435">
    <property type="term" value="P:NAD+ biosynthetic process"/>
    <property type="evidence" value="ECO:0007669"/>
    <property type="project" value="UniProtKB-UniPathway"/>
</dbReference>
<dbReference type="InterPro" id="IPR010329">
    <property type="entry name" value="3hydroanth_dOase"/>
</dbReference>
<feature type="binding site" evidence="7">
    <location>
        <position position="169"/>
    </location>
    <ligand>
        <name>Fe cation</name>
        <dbReference type="ChEBI" id="CHEBI:24875"/>
        <label>2</label>
    </ligand>
</feature>
<evidence type="ECO:0000313" key="9">
    <source>
        <dbReference type="Proteomes" id="UP000199516"/>
    </source>
</evidence>
<protein>
    <recommendedName>
        <fullName evidence="7">3-hydroxyanthranilate 3,4-dioxygenase</fullName>
        <ecNumber evidence="7">1.13.11.6</ecNumber>
    </recommendedName>
    <alternativeName>
        <fullName evidence="7">3-hydroxyanthranilate oxygenase</fullName>
        <shortName evidence="7">3-HAO</shortName>
    </alternativeName>
    <alternativeName>
        <fullName evidence="7">3-hydroxyanthranilic acid dioxygenase</fullName>
        <shortName evidence="7">HAD</shortName>
    </alternativeName>
</protein>
<dbReference type="HAMAP" id="MF_00825">
    <property type="entry name" value="3_HAO"/>
    <property type="match status" value="1"/>
</dbReference>
<organism evidence="8 9">
    <name type="scientific">Alteribacillus iranensis</name>
    <dbReference type="NCBI Taxonomy" id="930128"/>
    <lineage>
        <taxon>Bacteria</taxon>
        <taxon>Bacillati</taxon>
        <taxon>Bacillota</taxon>
        <taxon>Bacilli</taxon>
        <taxon>Bacillales</taxon>
        <taxon>Bacillaceae</taxon>
        <taxon>Alteribacillus</taxon>
    </lineage>
</organism>
<feature type="binding site" evidence="7">
    <location>
        <position position="54"/>
    </location>
    <ligand>
        <name>O2</name>
        <dbReference type="ChEBI" id="CHEBI:15379"/>
    </ligand>
</feature>
<proteinExistence type="inferred from homology"/>
<evidence type="ECO:0000256" key="3">
    <source>
        <dbReference type="ARBA" id="ARBA00022723"/>
    </source>
</evidence>
<dbReference type="GO" id="GO:0008198">
    <property type="term" value="F:ferrous iron binding"/>
    <property type="evidence" value="ECO:0007669"/>
    <property type="project" value="UniProtKB-UniRule"/>
</dbReference>
<name>A0A1I2E9S1_9BACI</name>
<evidence type="ECO:0000256" key="1">
    <source>
        <dbReference type="ARBA" id="ARBA00002752"/>
    </source>
</evidence>
<dbReference type="GO" id="GO:0005737">
    <property type="term" value="C:cytoplasm"/>
    <property type="evidence" value="ECO:0007669"/>
    <property type="project" value="TreeGrafter"/>
</dbReference>
<feature type="binding site" evidence="7">
    <location>
        <position position="132"/>
    </location>
    <ligand>
        <name>Fe cation</name>
        <dbReference type="ChEBI" id="CHEBI:24875"/>
        <label>2</label>
    </ligand>
</feature>
<reference evidence="8 9" key="1">
    <citation type="submission" date="2016-10" db="EMBL/GenBank/DDBJ databases">
        <authorList>
            <person name="de Groot N.N."/>
        </authorList>
    </citation>
    <scope>NUCLEOTIDE SEQUENCE [LARGE SCALE GENOMIC DNA]</scope>
    <source>
        <strain evidence="8 9">DSM 23995</strain>
    </source>
</reference>
<dbReference type="AlphaFoldDB" id="A0A1I2E9S1"/>
<feature type="binding site" evidence="7">
    <location>
        <position position="64"/>
    </location>
    <ligand>
        <name>substrate</name>
    </ligand>
</feature>
<dbReference type="Pfam" id="PF06052">
    <property type="entry name" value="3-HAO"/>
    <property type="match status" value="1"/>
</dbReference>
<dbReference type="InterPro" id="IPR014710">
    <property type="entry name" value="RmlC-like_jellyroll"/>
</dbReference>
<keyword evidence="2 7" id="KW-0662">Pyridine nucleotide biosynthesis</keyword>
<gene>
    <name evidence="7" type="primary">nbaC</name>
    <name evidence="8" type="ORF">SAMN05192532_105223</name>
</gene>
<dbReference type="SUPFAM" id="SSF51182">
    <property type="entry name" value="RmlC-like cupins"/>
    <property type="match status" value="1"/>
</dbReference>
<comment type="function">
    <text evidence="1 7">Catalyzes the oxidative ring opening of 3-hydroxyanthranilate to 2-amino-3-carboxymuconate semialdehyde, which spontaneously cyclizes to quinolinate.</text>
</comment>
<feature type="binding site" evidence="7">
    <location>
        <position position="135"/>
    </location>
    <ligand>
        <name>Fe cation</name>
        <dbReference type="ChEBI" id="CHEBI:24875"/>
        <label>2</label>
    </ligand>
</feature>
<dbReference type="EMBL" id="FONT01000005">
    <property type="protein sequence ID" value="SFE89754.1"/>
    <property type="molecule type" value="Genomic_DNA"/>
</dbReference>
<comment type="similarity">
    <text evidence="7">Belongs to the 3-HAO family.</text>
</comment>
<dbReference type="GO" id="GO:0006569">
    <property type="term" value="P:L-tryptophan catabolic process"/>
    <property type="evidence" value="ECO:0007669"/>
    <property type="project" value="UniProtKB-UniRule"/>
</dbReference>
<dbReference type="PANTHER" id="PTHR15497:SF1">
    <property type="entry name" value="3-HYDROXYANTHRANILATE 3,4-DIOXYGENASE"/>
    <property type="match status" value="1"/>
</dbReference>
<dbReference type="Gene3D" id="2.60.120.10">
    <property type="entry name" value="Jelly Rolls"/>
    <property type="match status" value="1"/>
</dbReference>
<evidence type="ECO:0000313" key="8">
    <source>
        <dbReference type="EMBL" id="SFE89754.1"/>
    </source>
</evidence>
<comment type="pathway">
    <text evidence="7">Cofactor biosynthesis; NAD(+) biosynthesis; quinolinate from L-kynurenine: step 3/3.</text>
</comment>
<dbReference type="STRING" id="930128.SAMN05192532_105223"/>